<protein>
    <submittedName>
        <fullName evidence="2">Uncharacterized protein</fullName>
    </submittedName>
</protein>
<keyword evidence="1" id="KW-1133">Transmembrane helix</keyword>
<evidence type="ECO:0000313" key="2">
    <source>
        <dbReference type="EMBL" id="MPN19914.1"/>
    </source>
</evidence>
<gene>
    <name evidence="2" type="ORF">SDC9_167289</name>
</gene>
<accession>A0A645G726</accession>
<proteinExistence type="predicted"/>
<sequence>MICSAAVISGNPLAYVGIGALILSTLLTTLYMMTIFVRAWFPVGAVDAEALFKIQDPNRAMTIPLIVLAAAGIVLALLSSPLIGFLRAVGSNML</sequence>
<dbReference type="EMBL" id="VSSQ01067545">
    <property type="protein sequence ID" value="MPN19914.1"/>
    <property type="molecule type" value="Genomic_DNA"/>
</dbReference>
<evidence type="ECO:0000256" key="1">
    <source>
        <dbReference type="SAM" id="Phobius"/>
    </source>
</evidence>
<feature type="transmembrane region" description="Helical" evidence="1">
    <location>
        <begin position="61"/>
        <end position="86"/>
    </location>
</feature>
<name>A0A645G726_9ZZZZ</name>
<comment type="caution">
    <text evidence="2">The sequence shown here is derived from an EMBL/GenBank/DDBJ whole genome shotgun (WGS) entry which is preliminary data.</text>
</comment>
<keyword evidence="1" id="KW-0472">Membrane</keyword>
<reference evidence="2" key="1">
    <citation type="submission" date="2019-08" db="EMBL/GenBank/DDBJ databases">
        <authorList>
            <person name="Kucharzyk K."/>
            <person name="Murdoch R.W."/>
            <person name="Higgins S."/>
            <person name="Loffler F."/>
        </authorList>
    </citation>
    <scope>NUCLEOTIDE SEQUENCE</scope>
</reference>
<dbReference type="AlphaFoldDB" id="A0A645G726"/>
<organism evidence="2">
    <name type="scientific">bioreactor metagenome</name>
    <dbReference type="NCBI Taxonomy" id="1076179"/>
    <lineage>
        <taxon>unclassified sequences</taxon>
        <taxon>metagenomes</taxon>
        <taxon>ecological metagenomes</taxon>
    </lineage>
</organism>
<feature type="transmembrane region" description="Helical" evidence="1">
    <location>
        <begin position="12"/>
        <end position="41"/>
    </location>
</feature>
<keyword evidence="1" id="KW-0812">Transmembrane</keyword>